<dbReference type="InterPro" id="IPR005467">
    <property type="entry name" value="His_kinase_dom"/>
</dbReference>
<dbReference type="OrthoDB" id="9815750at2"/>
<feature type="transmembrane region" description="Helical" evidence="9">
    <location>
        <begin position="41"/>
        <end position="60"/>
    </location>
</feature>
<evidence type="ECO:0000256" key="9">
    <source>
        <dbReference type="SAM" id="Phobius"/>
    </source>
</evidence>
<dbReference type="CDD" id="cd00082">
    <property type="entry name" value="HisKA"/>
    <property type="match status" value="1"/>
</dbReference>
<evidence type="ECO:0000313" key="12">
    <source>
        <dbReference type="Proteomes" id="UP000306477"/>
    </source>
</evidence>
<dbReference type="Pfam" id="PF08448">
    <property type="entry name" value="PAS_4"/>
    <property type="match status" value="1"/>
</dbReference>
<gene>
    <name evidence="11" type="ORF">E1I69_13580</name>
</gene>
<dbReference type="Proteomes" id="UP000306477">
    <property type="component" value="Unassembled WGS sequence"/>
</dbReference>
<dbReference type="InterPro" id="IPR036097">
    <property type="entry name" value="HisK_dim/P_sf"/>
</dbReference>
<keyword evidence="4" id="KW-0808">Transferase</keyword>
<dbReference type="PANTHER" id="PTHR43065:SF34">
    <property type="entry name" value="SPORULATION KINASE A"/>
    <property type="match status" value="1"/>
</dbReference>
<dbReference type="Pfam" id="PF02518">
    <property type="entry name" value="HATPase_c"/>
    <property type="match status" value="1"/>
</dbReference>
<protein>
    <recommendedName>
        <fullName evidence="2">histidine kinase</fullName>
        <ecNumber evidence="2">2.7.13.3</ecNumber>
    </recommendedName>
</protein>
<dbReference type="PRINTS" id="PR00344">
    <property type="entry name" value="BCTRLSENSOR"/>
</dbReference>
<organism evidence="11 12">
    <name type="scientific">Bacillus timonensis</name>
    <dbReference type="NCBI Taxonomy" id="1033734"/>
    <lineage>
        <taxon>Bacteria</taxon>
        <taxon>Bacillati</taxon>
        <taxon>Bacillota</taxon>
        <taxon>Bacilli</taxon>
        <taxon>Bacillales</taxon>
        <taxon>Bacillaceae</taxon>
        <taxon>Bacillus</taxon>
    </lineage>
</organism>
<dbReference type="NCBIfam" id="TIGR00229">
    <property type="entry name" value="sensory_box"/>
    <property type="match status" value="1"/>
</dbReference>
<keyword evidence="3" id="KW-0597">Phosphoprotein</keyword>
<dbReference type="Gene3D" id="3.30.450.20">
    <property type="entry name" value="PAS domain"/>
    <property type="match status" value="1"/>
</dbReference>
<reference evidence="11 12" key="1">
    <citation type="journal article" date="2019" name="Indoor Air">
        <title>Impacts of indoor surface finishes on bacterial viability.</title>
        <authorList>
            <person name="Hu J."/>
            <person name="Maamar S.B."/>
            <person name="Glawe A.J."/>
            <person name="Gottel N."/>
            <person name="Gilbert J.A."/>
            <person name="Hartmann E.M."/>
        </authorList>
    </citation>
    <scope>NUCLEOTIDE SEQUENCE [LARGE SCALE GENOMIC DNA]</scope>
    <source>
        <strain evidence="11 12">AF060A6</strain>
    </source>
</reference>
<evidence type="ECO:0000256" key="8">
    <source>
        <dbReference type="ARBA" id="ARBA00023012"/>
    </source>
</evidence>
<dbReference type="Pfam" id="PF00512">
    <property type="entry name" value="HisKA"/>
    <property type="match status" value="1"/>
</dbReference>
<keyword evidence="7" id="KW-0067">ATP-binding</keyword>
<dbReference type="SMART" id="SM00387">
    <property type="entry name" value="HATPase_c"/>
    <property type="match status" value="1"/>
</dbReference>
<feature type="domain" description="Histidine kinase" evidence="10">
    <location>
        <begin position="214"/>
        <end position="418"/>
    </location>
</feature>
<evidence type="ECO:0000256" key="6">
    <source>
        <dbReference type="ARBA" id="ARBA00022777"/>
    </source>
</evidence>
<evidence type="ECO:0000256" key="2">
    <source>
        <dbReference type="ARBA" id="ARBA00012438"/>
    </source>
</evidence>
<dbReference type="InterPro" id="IPR036890">
    <property type="entry name" value="HATPase_C_sf"/>
</dbReference>
<dbReference type="GO" id="GO:0005524">
    <property type="term" value="F:ATP binding"/>
    <property type="evidence" value="ECO:0007669"/>
    <property type="project" value="UniProtKB-KW"/>
</dbReference>
<dbReference type="InterPro" id="IPR013656">
    <property type="entry name" value="PAS_4"/>
</dbReference>
<dbReference type="InterPro" id="IPR000014">
    <property type="entry name" value="PAS"/>
</dbReference>
<keyword evidence="8" id="KW-0902">Two-component regulatory system</keyword>
<dbReference type="EC" id="2.7.13.3" evidence="2"/>
<dbReference type="AlphaFoldDB" id="A0A4S3PSJ1"/>
<dbReference type="SMART" id="SM00388">
    <property type="entry name" value="HisKA"/>
    <property type="match status" value="1"/>
</dbReference>
<dbReference type="InterPro" id="IPR004358">
    <property type="entry name" value="Sig_transdc_His_kin-like_C"/>
</dbReference>
<feature type="transmembrane region" description="Helical" evidence="9">
    <location>
        <begin position="12"/>
        <end position="29"/>
    </location>
</feature>
<keyword evidence="6" id="KW-0418">Kinase</keyword>
<evidence type="ECO:0000256" key="1">
    <source>
        <dbReference type="ARBA" id="ARBA00000085"/>
    </source>
</evidence>
<dbReference type="PROSITE" id="PS50109">
    <property type="entry name" value="HIS_KIN"/>
    <property type="match status" value="1"/>
</dbReference>
<accession>A0A4S3PSJ1</accession>
<dbReference type="RefSeq" id="WP_136380127.1">
    <property type="nucleotide sequence ID" value="NZ_SLUB01000024.1"/>
</dbReference>
<dbReference type="InterPro" id="IPR003594">
    <property type="entry name" value="HATPase_dom"/>
</dbReference>
<comment type="catalytic activity">
    <reaction evidence="1">
        <text>ATP + protein L-histidine = ADP + protein N-phospho-L-histidine.</text>
        <dbReference type="EC" id="2.7.13.3"/>
    </reaction>
</comment>
<dbReference type="PANTHER" id="PTHR43065">
    <property type="entry name" value="SENSOR HISTIDINE KINASE"/>
    <property type="match status" value="1"/>
</dbReference>
<evidence type="ECO:0000313" key="11">
    <source>
        <dbReference type="EMBL" id="THE11792.1"/>
    </source>
</evidence>
<name>A0A4S3PSJ1_9BACI</name>
<dbReference type="InterPro" id="IPR003661">
    <property type="entry name" value="HisK_dim/P_dom"/>
</dbReference>
<keyword evidence="9" id="KW-0812">Transmembrane</keyword>
<dbReference type="GO" id="GO:0000155">
    <property type="term" value="F:phosphorelay sensor kinase activity"/>
    <property type="evidence" value="ECO:0007669"/>
    <property type="project" value="InterPro"/>
</dbReference>
<dbReference type="SUPFAM" id="SSF47384">
    <property type="entry name" value="Homodimeric domain of signal transducing histidine kinase"/>
    <property type="match status" value="1"/>
</dbReference>
<evidence type="ECO:0000256" key="5">
    <source>
        <dbReference type="ARBA" id="ARBA00022741"/>
    </source>
</evidence>
<keyword evidence="9" id="KW-0472">Membrane</keyword>
<proteinExistence type="predicted"/>
<sequence>MFKEVFKKRLWLIYFLASLFWITFSEYLLDKFPSVNVNYFQIGKGLVFVIITTVLLHLFIKKHDAYVKALEEQKELTTLINAMPDFVCFKDGQGRWIRVNRYAKDLYNLQTEMYKNKTDLEIAQMYPDFAEYLLQNIQLDEETWMKGMETRYEQTIMIPSEELKTFDVIRVPLFEEGKRAGLVTIGRDVSNEKAAEELARRREKLSVVGELAAGIAHEIRNPLTTIKGFVQLQKEKDESNTQISDIILSELDRINQIVSELLVFSKPQSKILKEFKVSDLIDYVIKLTSHEAILHNVEVRVENDAAKAILYGDKNELIQVFVNVIKNSIDAMPAGGKIRIRTKVNNDKVKIEVIDTGVGIPKKRLKKIGEPFFTLKEKGMGLGLTMSNKIIQDHKGTFHIKSKVGFGTKVMIKLPIRHP</sequence>
<keyword evidence="12" id="KW-1185">Reference proteome</keyword>
<dbReference type="SUPFAM" id="SSF55785">
    <property type="entry name" value="PYP-like sensor domain (PAS domain)"/>
    <property type="match status" value="1"/>
</dbReference>
<keyword evidence="9" id="KW-1133">Transmembrane helix</keyword>
<comment type="caution">
    <text evidence="11">The sequence shown here is derived from an EMBL/GenBank/DDBJ whole genome shotgun (WGS) entry which is preliminary data.</text>
</comment>
<evidence type="ECO:0000259" key="10">
    <source>
        <dbReference type="PROSITE" id="PS50109"/>
    </source>
</evidence>
<dbReference type="InterPro" id="IPR035965">
    <property type="entry name" value="PAS-like_dom_sf"/>
</dbReference>
<keyword evidence="5" id="KW-0547">Nucleotide-binding</keyword>
<evidence type="ECO:0000256" key="3">
    <source>
        <dbReference type="ARBA" id="ARBA00022553"/>
    </source>
</evidence>
<evidence type="ECO:0000256" key="7">
    <source>
        <dbReference type="ARBA" id="ARBA00022840"/>
    </source>
</evidence>
<dbReference type="EMBL" id="SLUB01000024">
    <property type="protein sequence ID" value="THE11792.1"/>
    <property type="molecule type" value="Genomic_DNA"/>
</dbReference>
<dbReference type="STRING" id="1033734.GCA_000285535_00891"/>
<dbReference type="SUPFAM" id="SSF55874">
    <property type="entry name" value="ATPase domain of HSP90 chaperone/DNA topoisomerase II/histidine kinase"/>
    <property type="match status" value="1"/>
</dbReference>
<dbReference type="Gene3D" id="3.30.565.10">
    <property type="entry name" value="Histidine kinase-like ATPase, C-terminal domain"/>
    <property type="match status" value="1"/>
</dbReference>
<evidence type="ECO:0000256" key="4">
    <source>
        <dbReference type="ARBA" id="ARBA00022679"/>
    </source>
</evidence>
<dbReference type="Gene3D" id="1.10.287.130">
    <property type="match status" value="1"/>
</dbReference>